<dbReference type="InterPro" id="IPR006975">
    <property type="entry name" value="NifQ"/>
</dbReference>
<dbReference type="EMBL" id="JBDIVE010000010">
    <property type="protein sequence ID" value="MEN3070116.1"/>
    <property type="molecule type" value="Genomic_DNA"/>
</dbReference>
<dbReference type="RefSeq" id="WP_345920891.1">
    <property type="nucleotide sequence ID" value="NZ_JBDIVE010000010.1"/>
</dbReference>
<evidence type="ECO:0000313" key="1">
    <source>
        <dbReference type="EMBL" id="MEN3070116.1"/>
    </source>
</evidence>
<comment type="caution">
    <text evidence="1">The sequence shown here is derived from an EMBL/GenBank/DDBJ whole genome shotgun (WGS) entry which is preliminary data.</text>
</comment>
<evidence type="ECO:0000313" key="2">
    <source>
        <dbReference type="Proteomes" id="UP001410394"/>
    </source>
</evidence>
<sequence length="209" mass="22626">MQLAEALIADHPGAHVPPPLPPASAAGLRDALLALAPRPAYGVSLALAGVVAASWARRGPQYLPLYGLDEAATCQLLDTHFPGASTALLHSSLQEPLEFSEALELDDLVTLLVDHRTIADEDSRALAHAIATACLSSDHLWQDMNLPARSVLSDLLHGFFTSLAVRNRQDMKWKKFLYLQLCERAEIRVCKSPSCGVCTDYTLCFGPEV</sequence>
<reference evidence="1 2" key="1">
    <citation type="journal article" date="2018" name="Int. J. Syst. Evol. Microbiol.">
        <title>Uliginosibacterium sediminicola sp. nov., isolated from freshwater sediment.</title>
        <authorList>
            <person name="Hwang W.M."/>
            <person name="Kim S.M."/>
            <person name="Kang K."/>
            <person name="Ahn T.Y."/>
        </authorList>
    </citation>
    <scope>NUCLEOTIDE SEQUENCE [LARGE SCALE GENOMIC DNA]</scope>
    <source>
        <strain evidence="1 2">M1-21</strain>
    </source>
</reference>
<gene>
    <name evidence="1" type="ORF">ABDB84_16655</name>
</gene>
<keyword evidence="2" id="KW-1185">Reference proteome</keyword>
<organism evidence="1 2">
    <name type="scientific">Uliginosibacterium sediminicola</name>
    <dbReference type="NCBI Taxonomy" id="2024550"/>
    <lineage>
        <taxon>Bacteria</taxon>
        <taxon>Pseudomonadati</taxon>
        <taxon>Pseudomonadota</taxon>
        <taxon>Betaproteobacteria</taxon>
        <taxon>Rhodocyclales</taxon>
        <taxon>Zoogloeaceae</taxon>
        <taxon>Uliginosibacterium</taxon>
    </lineage>
</organism>
<accession>A0ABU9Z206</accession>
<name>A0ABU9Z206_9RHOO</name>
<proteinExistence type="predicted"/>
<protein>
    <submittedName>
        <fullName evidence="1">Nitrogen fixation protein NifQ</fullName>
    </submittedName>
</protein>
<dbReference type="Proteomes" id="UP001410394">
    <property type="component" value="Unassembled WGS sequence"/>
</dbReference>
<dbReference type="Pfam" id="PF04891">
    <property type="entry name" value="NifQ"/>
    <property type="match status" value="1"/>
</dbReference>